<dbReference type="SUPFAM" id="SSF64076">
    <property type="entry name" value="MTH938-like"/>
    <property type="match status" value="1"/>
</dbReference>
<dbReference type="PANTHER" id="PTHR21192">
    <property type="entry name" value="NUCLEAR PROTEIN E3-3"/>
    <property type="match status" value="1"/>
</dbReference>
<dbReference type="AlphaFoldDB" id="A0AAW9RWN0"/>
<dbReference type="PANTHER" id="PTHR21192:SF2">
    <property type="entry name" value="NADH DEHYDROGENASE [UBIQUINONE] 1 ALPHA SUBCOMPLEX ASSEMBLY FACTOR 3"/>
    <property type="match status" value="1"/>
</dbReference>
<proteinExistence type="predicted"/>
<keyword evidence="2" id="KW-1185">Reference proteome</keyword>
<dbReference type="Gene3D" id="3.40.1230.10">
    <property type="entry name" value="MTH938-like"/>
    <property type="match status" value="1"/>
</dbReference>
<dbReference type="CDD" id="cd00248">
    <property type="entry name" value="Mth938-like"/>
    <property type="match status" value="1"/>
</dbReference>
<dbReference type="InterPro" id="IPR036748">
    <property type="entry name" value="MTH938-like_sf"/>
</dbReference>
<organism evidence="1 2">
    <name type="scientific">Microbaculum marinum</name>
    <dbReference type="NCBI Taxonomy" id="1764581"/>
    <lineage>
        <taxon>Bacteria</taxon>
        <taxon>Pseudomonadati</taxon>
        <taxon>Pseudomonadota</taxon>
        <taxon>Alphaproteobacteria</taxon>
        <taxon>Hyphomicrobiales</taxon>
        <taxon>Tepidamorphaceae</taxon>
        <taxon>Microbaculum</taxon>
    </lineage>
</organism>
<dbReference type="Pfam" id="PF04430">
    <property type="entry name" value="DUF498"/>
    <property type="match status" value="1"/>
</dbReference>
<evidence type="ECO:0000313" key="1">
    <source>
        <dbReference type="EMBL" id="MEJ8573298.1"/>
    </source>
</evidence>
<comment type="caution">
    <text evidence="1">The sequence shown here is derived from an EMBL/GenBank/DDBJ whole genome shotgun (WGS) entry which is preliminary data.</text>
</comment>
<gene>
    <name evidence="1" type="ORF">V3328_17535</name>
</gene>
<sequence>MRDAHFPGRAPIEAYGNGGFRFAGMSHRGSILILLNAIYAWPVSEPGQIGVEALSRAMAADDRPELLLIGTGRQLVPAAPDLRDAVRDHGIRIETMDTGAAVRTYNVLLAEERSVGAALIAVD</sequence>
<dbReference type="InterPro" id="IPR007523">
    <property type="entry name" value="NDUFAF3/AAMDC"/>
</dbReference>
<dbReference type="RefSeq" id="WP_340330994.1">
    <property type="nucleotide sequence ID" value="NZ_JAZHOF010000007.1"/>
</dbReference>
<dbReference type="Proteomes" id="UP001378188">
    <property type="component" value="Unassembled WGS sequence"/>
</dbReference>
<reference evidence="1 2" key="1">
    <citation type="submission" date="2024-02" db="EMBL/GenBank/DDBJ databases">
        <title>Genome analysis and characterization of Microbaculum marinisediminis sp. nov., isolated from marine sediment.</title>
        <authorList>
            <person name="Du Z.-J."/>
            <person name="Ye Y.-Q."/>
            <person name="Zhang Z.-R."/>
            <person name="Yuan S.-M."/>
            <person name="Zhang X.-Y."/>
        </authorList>
    </citation>
    <scope>NUCLEOTIDE SEQUENCE [LARGE SCALE GENOMIC DNA]</scope>
    <source>
        <strain evidence="1 2">SDUM1044001</strain>
    </source>
</reference>
<dbReference type="EMBL" id="JAZHOF010000007">
    <property type="protein sequence ID" value="MEJ8573298.1"/>
    <property type="molecule type" value="Genomic_DNA"/>
</dbReference>
<name>A0AAW9RWN0_9HYPH</name>
<accession>A0AAW9RWN0</accession>
<protein>
    <submittedName>
        <fullName evidence="1">MTH938/NDUFAF3 family protein</fullName>
    </submittedName>
</protein>
<evidence type="ECO:0000313" key="2">
    <source>
        <dbReference type="Proteomes" id="UP001378188"/>
    </source>
</evidence>